<reference evidence="4" key="2">
    <citation type="submission" date="2024-06" db="UniProtKB">
        <authorList>
            <consortium name="EnsemblMetazoa"/>
        </authorList>
    </citation>
    <scope>IDENTIFICATION</scope>
</reference>
<dbReference type="KEGG" id="aqu:109589424"/>
<dbReference type="GO" id="GO:0007165">
    <property type="term" value="P:signal transduction"/>
    <property type="evidence" value="ECO:0007669"/>
    <property type="project" value="InterPro"/>
</dbReference>
<dbReference type="CDD" id="cd01670">
    <property type="entry name" value="Death"/>
    <property type="match status" value="1"/>
</dbReference>
<feature type="domain" description="Death" evidence="2">
    <location>
        <begin position="36"/>
        <end position="111"/>
    </location>
</feature>
<evidence type="ECO:0000313" key="5">
    <source>
        <dbReference type="Proteomes" id="UP000007879"/>
    </source>
</evidence>
<dbReference type="PROSITE" id="PS50287">
    <property type="entry name" value="SRCR_2"/>
    <property type="match status" value="1"/>
</dbReference>
<organism evidence="4 5">
    <name type="scientific">Amphimedon queenslandica</name>
    <name type="common">Sponge</name>
    <dbReference type="NCBI Taxonomy" id="400682"/>
    <lineage>
        <taxon>Eukaryota</taxon>
        <taxon>Metazoa</taxon>
        <taxon>Porifera</taxon>
        <taxon>Demospongiae</taxon>
        <taxon>Heteroscleromorpha</taxon>
        <taxon>Haplosclerida</taxon>
        <taxon>Niphatidae</taxon>
        <taxon>Amphimedon</taxon>
    </lineage>
</organism>
<dbReference type="GeneID" id="109589424"/>
<feature type="domain" description="SRCR" evidence="3">
    <location>
        <begin position="306"/>
        <end position="351"/>
    </location>
</feature>
<dbReference type="GO" id="GO:0016020">
    <property type="term" value="C:membrane"/>
    <property type="evidence" value="ECO:0007669"/>
    <property type="project" value="InterPro"/>
</dbReference>
<reference evidence="5" key="1">
    <citation type="journal article" date="2010" name="Nature">
        <title>The Amphimedon queenslandica genome and the evolution of animal complexity.</title>
        <authorList>
            <person name="Srivastava M."/>
            <person name="Simakov O."/>
            <person name="Chapman J."/>
            <person name="Fahey B."/>
            <person name="Gauthier M.E."/>
            <person name="Mitros T."/>
            <person name="Richards G.S."/>
            <person name="Conaco C."/>
            <person name="Dacre M."/>
            <person name="Hellsten U."/>
            <person name="Larroux C."/>
            <person name="Putnam N.H."/>
            <person name="Stanke M."/>
            <person name="Adamska M."/>
            <person name="Darling A."/>
            <person name="Degnan S.M."/>
            <person name="Oakley T.H."/>
            <person name="Plachetzki D.C."/>
            <person name="Zhai Y."/>
            <person name="Adamski M."/>
            <person name="Calcino A."/>
            <person name="Cummins S.F."/>
            <person name="Goodstein D.M."/>
            <person name="Harris C."/>
            <person name="Jackson D.J."/>
            <person name="Leys S.P."/>
            <person name="Shu S."/>
            <person name="Woodcroft B.J."/>
            <person name="Vervoort M."/>
            <person name="Kosik K.S."/>
            <person name="Manning G."/>
            <person name="Degnan B.M."/>
            <person name="Rokhsar D.S."/>
        </authorList>
    </citation>
    <scope>NUCLEOTIDE SEQUENCE [LARGE SCALE GENOMIC DNA]</scope>
</reference>
<dbReference type="RefSeq" id="XP_019861073.1">
    <property type="nucleotide sequence ID" value="XM_020005514.1"/>
</dbReference>
<dbReference type="Proteomes" id="UP000007879">
    <property type="component" value="Unassembled WGS sequence"/>
</dbReference>
<dbReference type="AlphaFoldDB" id="A0AAN0JVZ6"/>
<keyword evidence="5" id="KW-1185">Reference proteome</keyword>
<dbReference type="EnsemblMetazoa" id="XM_020005514.1">
    <property type="protein sequence ID" value="XP_019861073.1"/>
    <property type="gene ID" value="LOC109589424"/>
</dbReference>
<sequence length="351" mass="39224">MATAGREVDVNCTPLDIINLNEVITTLEKNEFPEHRWVELGLKLHISQAKLDSVGADNPLNVKACLRGCLAHWLRQSYDVDKYGKPTIELLATAVREMELRAVVSRIKQGSTRSQIQSPKEIKHIIEVYSSSRIKNLNGEFALFKTHLLRRLSKHISNGKIELIDIARFVGEITKVDGLAYVFSIDHLFDSINEHYSYLNCDHIETIVEYFLTDEDQDLKDRMESYSKNFENFKTSIKLQHLKNALDNDHGWSNGTSSSLPAVQFTSSQCTGGAASSITDCASFESITYCPTHQYSAVLCSNPDVTAAANGDTALFSFLSASNLGLLLIYYNGSYGTVCDDEFSMNEVQVL</sequence>
<dbReference type="InterPro" id="IPR000488">
    <property type="entry name" value="Death_dom"/>
</dbReference>
<evidence type="ECO:0000256" key="1">
    <source>
        <dbReference type="PROSITE-ProRule" id="PRU00196"/>
    </source>
</evidence>
<accession>A0AAN0JVZ6</accession>
<evidence type="ECO:0000259" key="2">
    <source>
        <dbReference type="PROSITE" id="PS50017"/>
    </source>
</evidence>
<dbReference type="InterPro" id="IPR011029">
    <property type="entry name" value="DEATH-like_dom_sf"/>
</dbReference>
<dbReference type="Gene3D" id="1.10.533.10">
    <property type="entry name" value="Death Domain, Fas"/>
    <property type="match status" value="1"/>
</dbReference>
<dbReference type="SUPFAM" id="SSF47986">
    <property type="entry name" value="DEATH domain"/>
    <property type="match status" value="1"/>
</dbReference>
<dbReference type="InterPro" id="IPR001190">
    <property type="entry name" value="SRCR"/>
</dbReference>
<proteinExistence type="predicted"/>
<protein>
    <recommendedName>
        <fullName evidence="6">Death domain-containing protein</fullName>
    </recommendedName>
</protein>
<evidence type="ECO:0008006" key="6">
    <source>
        <dbReference type="Google" id="ProtNLM"/>
    </source>
</evidence>
<comment type="caution">
    <text evidence="1">Lacks conserved residue(s) required for the propagation of feature annotation.</text>
</comment>
<evidence type="ECO:0000313" key="4">
    <source>
        <dbReference type="EnsemblMetazoa" id="XP_019861073.1"/>
    </source>
</evidence>
<dbReference type="PROSITE" id="PS50017">
    <property type="entry name" value="DEATH_DOMAIN"/>
    <property type="match status" value="1"/>
</dbReference>
<evidence type="ECO:0000259" key="3">
    <source>
        <dbReference type="PROSITE" id="PS50287"/>
    </source>
</evidence>
<name>A0AAN0JVZ6_AMPQE</name>